<dbReference type="PRINTS" id="PR00420">
    <property type="entry name" value="RNGMNOXGNASE"/>
</dbReference>
<reference evidence="6" key="1">
    <citation type="journal article" date="2014" name="Genome Announc.">
        <title>Draft genome sequence of the formaldehyde-resistant fungus Byssochlamys spectabilis No. 5 (anamorph Paecilomyces variotii No. 5) (NBRC109023).</title>
        <authorList>
            <person name="Oka T."/>
            <person name="Ekino K."/>
            <person name="Fukuda K."/>
            <person name="Nomura Y."/>
        </authorList>
    </citation>
    <scope>NUCLEOTIDE SEQUENCE [LARGE SCALE GENOMIC DNA]</scope>
    <source>
        <strain evidence="6">No. 5 / NBRC 109023</strain>
    </source>
</reference>
<dbReference type="PANTHER" id="PTHR43476">
    <property type="entry name" value="3-(3-HYDROXY-PHENYL)PROPIONATE/3-HYDROXYCINNAMIC ACID HYDROXYLASE"/>
    <property type="match status" value="1"/>
</dbReference>
<protein>
    <submittedName>
        <fullName evidence="5">Monooxygenase, putative</fullName>
    </submittedName>
</protein>
<evidence type="ECO:0000259" key="4">
    <source>
        <dbReference type="Pfam" id="PF01494"/>
    </source>
</evidence>
<dbReference type="InParanoid" id="V5FB00"/>
<dbReference type="EMBL" id="BAUL01000065">
    <property type="protein sequence ID" value="GAD93714.1"/>
    <property type="molecule type" value="Genomic_DNA"/>
</dbReference>
<keyword evidence="6" id="KW-1185">Reference proteome</keyword>
<dbReference type="SUPFAM" id="SSF51905">
    <property type="entry name" value="FAD/NAD(P)-binding domain"/>
    <property type="match status" value="1"/>
</dbReference>
<dbReference type="InterPro" id="IPR002938">
    <property type="entry name" value="FAD-bd"/>
</dbReference>
<evidence type="ECO:0000256" key="1">
    <source>
        <dbReference type="ARBA" id="ARBA00022630"/>
    </source>
</evidence>
<keyword evidence="3" id="KW-0560">Oxidoreductase</keyword>
<proteinExistence type="predicted"/>
<organism evidence="5 6">
    <name type="scientific">Byssochlamys spectabilis (strain No. 5 / NBRC 109023)</name>
    <name type="common">Paecilomyces variotii</name>
    <dbReference type="NCBI Taxonomy" id="1356009"/>
    <lineage>
        <taxon>Eukaryota</taxon>
        <taxon>Fungi</taxon>
        <taxon>Dikarya</taxon>
        <taxon>Ascomycota</taxon>
        <taxon>Pezizomycotina</taxon>
        <taxon>Eurotiomycetes</taxon>
        <taxon>Eurotiomycetidae</taxon>
        <taxon>Eurotiales</taxon>
        <taxon>Thermoascaceae</taxon>
        <taxon>Paecilomyces</taxon>
    </lineage>
</organism>
<dbReference type="InterPro" id="IPR036188">
    <property type="entry name" value="FAD/NAD-bd_sf"/>
</dbReference>
<dbReference type="eggNOG" id="ENOG502SK3T">
    <property type="taxonomic scope" value="Eukaryota"/>
</dbReference>
<dbReference type="GO" id="GO:0019622">
    <property type="term" value="P:3-(3-hydroxy)phenylpropionate catabolic process"/>
    <property type="evidence" value="ECO:0007669"/>
    <property type="project" value="TreeGrafter"/>
</dbReference>
<dbReference type="Pfam" id="PF01494">
    <property type="entry name" value="FAD_binding_3"/>
    <property type="match status" value="1"/>
</dbReference>
<dbReference type="HOGENOM" id="CLU_026314_0_0_1"/>
<dbReference type="GO" id="GO:0008688">
    <property type="term" value="F:3-(3-hydroxyphenyl)propionate hydroxylase activity"/>
    <property type="evidence" value="ECO:0007669"/>
    <property type="project" value="TreeGrafter"/>
</dbReference>
<evidence type="ECO:0000313" key="6">
    <source>
        <dbReference type="Proteomes" id="UP000018001"/>
    </source>
</evidence>
<dbReference type="PANTHER" id="PTHR43476:SF3">
    <property type="entry name" value="FAD-BINDING MONOOXYGENASE"/>
    <property type="match status" value="1"/>
</dbReference>
<keyword evidence="1" id="KW-0285">Flavoprotein</keyword>
<dbReference type="Proteomes" id="UP000018001">
    <property type="component" value="Unassembled WGS sequence"/>
</dbReference>
<evidence type="ECO:0000256" key="3">
    <source>
        <dbReference type="ARBA" id="ARBA00023002"/>
    </source>
</evidence>
<accession>V5FB00</accession>
<dbReference type="InterPro" id="IPR050631">
    <property type="entry name" value="PheA/TfdB_FAD_monoxygenase"/>
</dbReference>
<keyword evidence="5" id="KW-0503">Monooxygenase</keyword>
<keyword evidence="2" id="KW-0274">FAD</keyword>
<dbReference type="GO" id="GO:0071949">
    <property type="term" value="F:FAD binding"/>
    <property type="evidence" value="ECO:0007669"/>
    <property type="project" value="InterPro"/>
</dbReference>
<feature type="domain" description="FAD-binding" evidence="4">
    <location>
        <begin position="11"/>
        <end position="186"/>
    </location>
</feature>
<sequence length="599" mass="67192">MNMSSAPYEIADVLVCGCGPTGAMLSGYLSRMGIKNIVIEKEPQITTDPRGIALDDDGIRYLQGLGLYDHIFSKIGSCIDKVRFVDGVHHDLQRQPFLSFDTGSSEGNTGHVGAMSHKQPVMEEHLRSVLQESMVSDLRLGCTLTAIQEDEDWVYATYVDPTGNEKHVHSKFLVAADGKTGFTRKMYLEPKGIELEWAGETRYSETWVALNWKLHLPTKESHPSFPLWDLGYSPEEVYDLFFPTDFRFLCNAHRPAVCGRFGLSEDRLWRFEFVVAAGEDGTVMSQRDKIREVVGPYITHPGSRYGVLAAANPSYAVGGQGIASGFRDAVGLAWRLAVLCESITKLDHESILSAWYQERKQQLDKSLASTVKNGGMVNTPSVIHGYLRNWILWGVKLVPRWQHKLERGPRADGPTRYNYQSGFPFLPELRGGVCFPQTYCTAVKRHHESGSRPVQFTDDVIFSSEKKSLFQVVVLLRDMDGLRSAVEYLSNISIAASLYLCADEATYFVPRTSLQAGRPHPDLDLVRGRLFRSATAEEFTQSPLCINRPEPRGYNEDLLWDSLGGKKYVVLRADRFVFAACDSDNELEEVASRLKAMFS</sequence>
<evidence type="ECO:0000256" key="2">
    <source>
        <dbReference type="ARBA" id="ARBA00022827"/>
    </source>
</evidence>
<dbReference type="Gene3D" id="3.50.50.60">
    <property type="entry name" value="FAD/NAD(P)-binding domain"/>
    <property type="match status" value="2"/>
</dbReference>
<dbReference type="OrthoDB" id="10016252at2759"/>
<name>V5FB00_BYSSN</name>
<gene>
    <name evidence="5" type="ORF">PVAR5_2328</name>
</gene>
<comment type="caution">
    <text evidence="5">The sequence shown here is derived from an EMBL/GenBank/DDBJ whole genome shotgun (WGS) entry which is preliminary data.</text>
</comment>
<evidence type="ECO:0000313" key="5">
    <source>
        <dbReference type="EMBL" id="GAD93714.1"/>
    </source>
</evidence>
<dbReference type="AlphaFoldDB" id="V5FB00"/>